<proteinExistence type="predicted"/>
<keyword evidence="3" id="KW-1185">Reference proteome</keyword>
<gene>
    <name evidence="2" type="ORF">PIB30_070047</name>
</gene>
<protein>
    <submittedName>
        <fullName evidence="2">Uncharacterized protein</fullName>
    </submittedName>
</protein>
<comment type="caution">
    <text evidence="2">The sequence shown here is derived from an EMBL/GenBank/DDBJ whole genome shotgun (WGS) entry which is preliminary data.</text>
</comment>
<dbReference type="EMBL" id="JASCZI010121609">
    <property type="protein sequence ID" value="MED6162394.1"/>
    <property type="molecule type" value="Genomic_DNA"/>
</dbReference>
<feature type="region of interest" description="Disordered" evidence="1">
    <location>
        <begin position="33"/>
        <end position="58"/>
    </location>
</feature>
<evidence type="ECO:0000256" key="1">
    <source>
        <dbReference type="SAM" id="MobiDB-lite"/>
    </source>
</evidence>
<reference evidence="2 3" key="1">
    <citation type="journal article" date="2023" name="Plants (Basel)">
        <title>Bridging the Gap: Combining Genomics and Transcriptomics Approaches to Understand Stylosanthes scabra, an Orphan Legume from the Brazilian Caatinga.</title>
        <authorList>
            <person name="Ferreira-Neto J.R.C."/>
            <person name="da Silva M.D."/>
            <person name="Binneck E."/>
            <person name="de Melo N.F."/>
            <person name="da Silva R.H."/>
            <person name="de Melo A.L.T.M."/>
            <person name="Pandolfi V."/>
            <person name="Bustamante F.O."/>
            <person name="Brasileiro-Vidal A.C."/>
            <person name="Benko-Iseppon A.M."/>
        </authorList>
    </citation>
    <scope>NUCLEOTIDE SEQUENCE [LARGE SCALE GENOMIC DNA]</scope>
    <source>
        <tissue evidence="2">Leaves</tissue>
    </source>
</reference>
<feature type="compositionally biased region" description="Polar residues" evidence="1">
    <location>
        <begin position="38"/>
        <end position="58"/>
    </location>
</feature>
<name>A0ABU6UMS1_9FABA</name>
<evidence type="ECO:0000313" key="3">
    <source>
        <dbReference type="Proteomes" id="UP001341840"/>
    </source>
</evidence>
<dbReference type="Proteomes" id="UP001341840">
    <property type="component" value="Unassembled WGS sequence"/>
</dbReference>
<feature type="non-terminal residue" evidence="2">
    <location>
        <position position="82"/>
    </location>
</feature>
<accession>A0ABU6UMS1</accession>
<sequence length="82" mass="8873">MHHVLGHTLRHGSKRYKTTTITPLSHVLASPKVAATRSIPSPTNPSLKHLTFPNTHKPSCLTQEPSPAFPIHVGHPKCGTNA</sequence>
<organism evidence="2 3">
    <name type="scientific">Stylosanthes scabra</name>
    <dbReference type="NCBI Taxonomy" id="79078"/>
    <lineage>
        <taxon>Eukaryota</taxon>
        <taxon>Viridiplantae</taxon>
        <taxon>Streptophyta</taxon>
        <taxon>Embryophyta</taxon>
        <taxon>Tracheophyta</taxon>
        <taxon>Spermatophyta</taxon>
        <taxon>Magnoliopsida</taxon>
        <taxon>eudicotyledons</taxon>
        <taxon>Gunneridae</taxon>
        <taxon>Pentapetalae</taxon>
        <taxon>rosids</taxon>
        <taxon>fabids</taxon>
        <taxon>Fabales</taxon>
        <taxon>Fabaceae</taxon>
        <taxon>Papilionoideae</taxon>
        <taxon>50 kb inversion clade</taxon>
        <taxon>dalbergioids sensu lato</taxon>
        <taxon>Dalbergieae</taxon>
        <taxon>Pterocarpus clade</taxon>
        <taxon>Stylosanthes</taxon>
    </lineage>
</organism>
<evidence type="ECO:0000313" key="2">
    <source>
        <dbReference type="EMBL" id="MED6162394.1"/>
    </source>
</evidence>